<evidence type="ECO:0000256" key="1">
    <source>
        <dbReference type="SAM" id="MobiDB-lite"/>
    </source>
</evidence>
<evidence type="ECO:0000313" key="2">
    <source>
        <dbReference type="EMBL" id="GKY90092.1"/>
    </source>
</evidence>
<dbReference type="Proteomes" id="UP001144205">
    <property type="component" value="Unassembled WGS sequence"/>
</dbReference>
<name>A0ABQ5LYN9_9RHOB</name>
<evidence type="ECO:0000313" key="3">
    <source>
        <dbReference type="Proteomes" id="UP001144205"/>
    </source>
</evidence>
<dbReference type="EMBL" id="BROH01000017">
    <property type="protein sequence ID" value="GKY90092.1"/>
    <property type="molecule type" value="Genomic_DNA"/>
</dbReference>
<gene>
    <name evidence="2" type="ORF">STA1M1_39610</name>
</gene>
<sequence>MREGNPKLGLANPVAFHRQRGCEQRSGHSEIDGGEGFEAIYSVLGKERTETEFWRKHSSDLQRQIHPATSMDVPMSVDSP</sequence>
<comment type="caution">
    <text evidence="2">The sequence shown here is derived from an EMBL/GenBank/DDBJ whole genome shotgun (WGS) entry which is preliminary data.</text>
</comment>
<proteinExistence type="predicted"/>
<feature type="region of interest" description="Disordered" evidence="1">
    <location>
        <begin position="58"/>
        <end position="80"/>
    </location>
</feature>
<reference evidence="2" key="1">
    <citation type="journal article" date="2023" name="Int. J. Syst. Evol. Microbiol.">
        <title>Sinisalibacter aestuarii sp. nov., isolated from estuarine sediment of the Arakawa River.</title>
        <authorList>
            <person name="Arafat S.T."/>
            <person name="Hirano S."/>
            <person name="Sato A."/>
            <person name="Takeuchi K."/>
            <person name="Yasuda T."/>
            <person name="Terahara T."/>
            <person name="Hamada M."/>
            <person name="Kobayashi T."/>
        </authorList>
    </citation>
    <scope>NUCLEOTIDE SEQUENCE</scope>
    <source>
        <strain evidence="2">B-399</strain>
    </source>
</reference>
<keyword evidence="3" id="KW-1185">Reference proteome</keyword>
<organism evidence="2 3">
    <name type="scientific">Sinisalibacter aestuarii</name>
    <dbReference type="NCBI Taxonomy" id="2949426"/>
    <lineage>
        <taxon>Bacteria</taxon>
        <taxon>Pseudomonadati</taxon>
        <taxon>Pseudomonadota</taxon>
        <taxon>Alphaproteobacteria</taxon>
        <taxon>Rhodobacterales</taxon>
        <taxon>Roseobacteraceae</taxon>
        <taxon>Sinisalibacter</taxon>
    </lineage>
</organism>
<accession>A0ABQ5LYN9</accession>
<protein>
    <submittedName>
        <fullName evidence="2">Uncharacterized protein</fullName>
    </submittedName>
</protein>